<keyword evidence="11" id="KW-1114">Inhibition of host interferon signaling pathway by virus</keyword>
<evidence type="ECO:0000256" key="3">
    <source>
        <dbReference type="ARBA" id="ARBA00019274"/>
    </source>
</evidence>
<dbReference type="GO" id="GO:0046872">
    <property type="term" value="F:metal ion binding"/>
    <property type="evidence" value="ECO:0007669"/>
    <property type="project" value="UniProtKB-UniRule"/>
</dbReference>
<keyword evidence="4" id="KW-1121">Modulation of host cell cycle by virus</keyword>
<dbReference type="EMBL" id="KX868289">
    <property type="protein sequence ID" value="AQQ81899.2"/>
    <property type="molecule type" value="Genomic_DNA"/>
</dbReference>
<evidence type="ECO:0000256" key="4">
    <source>
        <dbReference type="ARBA" id="ARBA00022504"/>
    </source>
</evidence>
<dbReference type="GO" id="GO:0039645">
    <property type="term" value="P:symbiont-mediated perturbation of host cell cycle G1/S transition checkpoint"/>
    <property type="evidence" value="ECO:0007669"/>
    <property type="project" value="UniProtKB-UniRule"/>
</dbReference>
<keyword evidence="5" id="KW-0244">Early protein</keyword>
<dbReference type="GO" id="GO:0006355">
    <property type="term" value="P:regulation of DNA-templated transcription"/>
    <property type="evidence" value="ECO:0007669"/>
    <property type="project" value="InterPro"/>
</dbReference>
<evidence type="ECO:0000256" key="2">
    <source>
        <dbReference type="ARBA" id="ARBA00007334"/>
    </source>
</evidence>
<keyword evidence="9" id="KW-0479">Metal-binding</keyword>
<keyword evidence="12" id="KW-0862">Zinc</keyword>
<keyword evidence="7 20" id="KW-0945">Host-virus interaction</keyword>
<keyword evidence="8" id="KW-1090">Inhibition of host innate immune response by virus</keyword>
<evidence type="ECO:0000256" key="21">
    <source>
        <dbReference type="SAM" id="MobiDB-lite"/>
    </source>
</evidence>
<keyword evidence="17" id="KW-0922">Interferon antiviral system evasion</keyword>
<keyword evidence="14 20" id="KW-0805">Transcription regulation</keyword>
<evidence type="ECO:0000256" key="6">
    <source>
        <dbReference type="ARBA" id="ARBA00022562"/>
    </source>
</evidence>
<comment type="subcellular location">
    <subcellularLocation>
        <location evidence="1">Host nucleus</location>
    </subcellularLocation>
</comment>
<proteinExistence type="inferred from homology"/>
<evidence type="ECO:0000256" key="10">
    <source>
        <dbReference type="ARBA" id="ARBA00022771"/>
    </source>
</evidence>
<dbReference type="Proteomes" id="UP000319239">
    <property type="component" value="Segment"/>
</dbReference>
<name>A0A3G1HCH6_ADE12</name>
<keyword evidence="16 20" id="KW-0804">Transcription</keyword>
<reference evidence="22" key="1">
    <citation type="submission" date="2016-09" db="EMBL/GenBank/DDBJ databases">
        <title>A new generic human adenovirus multigene typing system reveals a high ratio of recombinant strains and possible new types in a collection of Swedish isolates.</title>
        <authorList>
            <person name="Kajan G.L."/>
            <person name="Lipiec A."/>
            <person name="Bartha D."/>
            <person name="Allard A."/>
            <person name="Arnberg N."/>
        </authorList>
    </citation>
    <scope>NUCLEOTIDE SEQUENCE [LARGE SCALE GENOMIC DNA]</scope>
    <source>
        <strain evidence="22">GyK010</strain>
    </source>
</reference>
<comment type="similarity">
    <text evidence="2 20">Belongs to the adenoviridae E1A protein family.</text>
</comment>
<organismHost>
    <name type="scientific">Homo sapiens</name>
    <name type="common">Human</name>
    <dbReference type="NCBI Taxonomy" id="9606"/>
</organismHost>
<evidence type="ECO:0000256" key="18">
    <source>
        <dbReference type="ARBA" id="ARBA00023280"/>
    </source>
</evidence>
<organism evidence="22">
    <name type="scientific">Human adenovirus A serotype 12</name>
    <name type="common">HAdV-12</name>
    <name type="synonym">Human adenovirus 12</name>
    <dbReference type="NCBI Taxonomy" id="28282"/>
    <lineage>
        <taxon>Viruses</taxon>
        <taxon>Varidnaviria</taxon>
        <taxon>Bamfordvirae</taxon>
        <taxon>Preplasmiviricota</taxon>
        <taxon>Polisuviricotina</taxon>
        <taxon>Pharingeaviricetes</taxon>
        <taxon>Rowavirales</taxon>
        <taxon>Adenoviridae</taxon>
        <taxon>Mastadenovirus</taxon>
        <taxon>Mastadenovirus adami</taxon>
        <taxon>Human mastadenovirus A</taxon>
    </lineage>
</organism>
<evidence type="ECO:0000256" key="8">
    <source>
        <dbReference type="ARBA" id="ARBA00022632"/>
    </source>
</evidence>
<keyword evidence="13" id="KW-1105">Inhibition of host STAT1 by virus</keyword>
<comment type="function">
    <text evidence="20">Plays a role in viral genome replication by driving entry of quiescent cells into the cell cycle.</text>
</comment>
<evidence type="ECO:0000256" key="15">
    <source>
        <dbReference type="ARBA" id="ARBA00023159"/>
    </source>
</evidence>
<evidence type="ECO:0000256" key="14">
    <source>
        <dbReference type="ARBA" id="ARBA00023015"/>
    </source>
</evidence>
<dbReference type="Pfam" id="PF02703">
    <property type="entry name" value="Adeno_E1A"/>
    <property type="match status" value="1"/>
</dbReference>
<keyword evidence="19" id="KW-1078">G1/S host cell cycle checkpoint dysregulation by virus</keyword>
<dbReference type="PIRSF" id="PIRSF003669">
    <property type="entry name" value="Aden_E1A"/>
    <property type="match status" value="1"/>
</dbReference>
<protein>
    <recommendedName>
        <fullName evidence="3 20">Early E1A protein</fullName>
    </recommendedName>
</protein>
<evidence type="ECO:0000256" key="16">
    <source>
        <dbReference type="ARBA" id="ARBA00023163"/>
    </source>
</evidence>
<evidence type="ECO:0000256" key="13">
    <source>
        <dbReference type="ARBA" id="ARBA00022961"/>
    </source>
</evidence>
<dbReference type="InterPro" id="IPR014410">
    <property type="entry name" value="Aden_E1A"/>
</dbReference>
<evidence type="ECO:0000256" key="5">
    <source>
        <dbReference type="ARBA" id="ARBA00022518"/>
    </source>
</evidence>
<evidence type="ECO:0000256" key="1">
    <source>
        <dbReference type="ARBA" id="ARBA00004147"/>
    </source>
</evidence>
<keyword evidence="18 20" id="KW-0899">Viral immunoevasion</keyword>
<keyword evidence="10" id="KW-0863">Zinc-finger</keyword>
<evidence type="ECO:0000313" key="22">
    <source>
        <dbReference type="EMBL" id="AQQ81899.2"/>
    </source>
</evidence>
<evidence type="ECO:0000256" key="12">
    <source>
        <dbReference type="ARBA" id="ARBA00022833"/>
    </source>
</evidence>
<evidence type="ECO:0000256" key="19">
    <source>
        <dbReference type="ARBA" id="ARBA00023309"/>
    </source>
</evidence>
<keyword evidence="15 20" id="KW-0010">Activator</keyword>
<evidence type="ECO:0000256" key="7">
    <source>
        <dbReference type="ARBA" id="ARBA00022581"/>
    </source>
</evidence>
<evidence type="ECO:0000256" key="17">
    <source>
        <dbReference type="ARBA" id="ARBA00023258"/>
    </source>
</evidence>
<feature type="region of interest" description="Disordered" evidence="21">
    <location>
        <begin position="195"/>
        <end position="226"/>
    </location>
</feature>
<evidence type="ECO:0000256" key="20">
    <source>
        <dbReference type="PIRNR" id="PIRNR003669"/>
    </source>
</evidence>
<evidence type="ECO:0000256" key="11">
    <source>
        <dbReference type="ARBA" id="ARBA00022830"/>
    </source>
</evidence>
<sequence length="266" mass="29597">MRTEMTPLVLSYQEADDILEHLVDNFFNEVPSDDDLYVPSLYELYDLDVESAGEDNNEQAVNEFFPESLILAASEGLILPEPPVLSPVCEPIGGECMPQLHPEDMDLLCYEAGFPCSDSEDEQDENGMAHVSASAAAAAADREREEFQLDHPELPGHNCKSCEHHRNSTGNTDLMCSLCYLRAYNMFIYSPVSDNEPEPNSTLDGDERPSPPKLGSAVPEGVIKPVPQRVTGRRRCAVESILDLIQEEEREQTVPVDLSVKRPRCN</sequence>
<accession>A0A3G1HCH6</accession>
<keyword evidence="6" id="KW-1048">Host nucleus</keyword>
<evidence type="ECO:0000256" key="9">
    <source>
        <dbReference type="ARBA" id="ARBA00022723"/>
    </source>
</evidence>